<dbReference type="EMBL" id="AMZH03008397">
    <property type="protein sequence ID" value="RRT59034.1"/>
    <property type="molecule type" value="Genomic_DNA"/>
</dbReference>
<evidence type="ECO:0000256" key="1">
    <source>
        <dbReference type="SAM" id="MobiDB-lite"/>
    </source>
</evidence>
<feature type="region of interest" description="Disordered" evidence="1">
    <location>
        <begin position="29"/>
        <end position="50"/>
    </location>
</feature>
<name>A0A426Z4Y1_ENSVE</name>
<evidence type="ECO:0000313" key="3">
    <source>
        <dbReference type="Proteomes" id="UP000287651"/>
    </source>
</evidence>
<organism evidence="2 3">
    <name type="scientific">Ensete ventricosum</name>
    <name type="common">Abyssinian banana</name>
    <name type="synonym">Musa ensete</name>
    <dbReference type="NCBI Taxonomy" id="4639"/>
    <lineage>
        <taxon>Eukaryota</taxon>
        <taxon>Viridiplantae</taxon>
        <taxon>Streptophyta</taxon>
        <taxon>Embryophyta</taxon>
        <taxon>Tracheophyta</taxon>
        <taxon>Spermatophyta</taxon>
        <taxon>Magnoliopsida</taxon>
        <taxon>Liliopsida</taxon>
        <taxon>Zingiberales</taxon>
        <taxon>Musaceae</taxon>
        <taxon>Ensete</taxon>
    </lineage>
</organism>
<sequence>MHAVCMQRWLAMAKPPVGAVDHGLATCKGRSPAGAGPSGQPVRGYRPRPALPPVRAAAKVTTVAAAYAGPATTQ</sequence>
<dbReference type="Proteomes" id="UP000287651">
    <property type="component" value="Unassembled WGS sequence"/>
</dbReference>
<comment type="caution">
    <text evidence="2">The sequence shown here is derived from an EMBL/GenBank/DDBJ whole genome shotgun (WGS) entry which is preliminary data.</text>
</comment>
<evidence type="ECO:0000313" key="2">
    <source>
        <dbReference type="EMBL" id="RRT59034.1"/>
    </source>
</evidence>
<proteinExistence type="predicted"/>
<accession>A0A426Z4Y1</accession>
<dbReference type="AlphaFoldDB" id="A0A426Z4Y1"/>
<protein>
    <submittedName>
        <fullName evidence="2">Uncharacterized protein</fullName>
    </submittedName>
</protein>
<reference evidence="2 3" key="1">
    <citation type="journal article" date="2014" name="Agronomy (Basel)">
        <title>A Draft Genome Sequence for Ensete ventricosum, the Drought-Tolerant Tree Against Hunger.</title>
        <authorList>
            <person name="Harrison J."/>
            <person name="Moore K.A."/>
            <person name="Paszkiewicz K."/>
            <person name="Jones T."/>
            <person name="Grant M."/>
            <person name="Ambacheew D."/>
            <person name="Muzemil S."/>
            <person name="Studholme D.J."/>
        </authorList>
    </citation>
    <scope>NUCLEOTIDE SEQUENCE [LARGE SCALE GENOMIC DNA]</scope>
</reference>
<gene>
    <name evidence="2" type="ORF">B296_00015222</name>
</gene>